<evidence type="ECO:0000256" key="4">
    <source>
        <dbReference type="ARBA" id="ARBA00022816"/>
    </source>
</evidence>
<evidence type="ECO:0000256" key="9">
    <source>
        <dbReference type="SAM" id="Coils"/>
    </source>
</evidence>
<keyword evidence="7" id="KW-0906">Nuclear pore complex</keyword>
<evidence type="ECO:0000313" key="12">
    <source>
        <dbReference type="Proteomes" id="UP000574390"/>
    </source>
</evidence>
<dbReference type="InterPro" id="IPR007758">
    <property type="entry name" value="Nucleoporin_NSP1_C"/>
</dbReference>
<keyword evidence="3" id="KW-0813">Transport</keyword>
<dbReference type="InterPro" id="IPR026010">
    <property type="entry name" value="NSP1/NUP62"/>
</dbReference>
<dbReference type="PANTHER" id="PTHR12084:SF0">
    <property type="entry name" value="NUCLEAR PORE GLYCOPROTEIN P62"/>
    <property type="match status" value="1"/>
</dbReference>
<evidence type="ECO:0000313" key="11">
    <source>
        <dbReference type="EMBL" id="KAF4744152.1"/>
    </source>
</evidence>
<evidence type="ECO:0000256" key="8">
    <source>
        <dbReference type="ARBA" id="ARBA00023242"/>
    </source>
</evidence>
<organism evidence="11 12">
    <name type="scientific">Perkinsus olseni</name>
    <name type="common">Perkinsus atlanticus</name>
    <dbReference type="NCBI Taxonomy" id="32597"/>
    <lineage>
        <taxon>Eukaryota</taxon>
        <taxon>Sar</taxon>
        <taxon>Alveolata</taxon>
        <taxon>Perkinsozoa</taxon>
        <taxon>Perkinsea</taxon>
        <taxon>Perkinsida</taxon>
        <taxon>Perkinsidae</taxon>
        <taxon>Perkinsus</taxon>
    </lineage>
</organism>
<dbReference type="PANTHER" id="PTHR12084">
    <property type="entry name" value="NUCLEAR PORE GLYCOPROTEIN P62-RELATED"/>
    <property type="match status" value="1"/>
</dbReference>
<feature type="domain" description="Nucleoporin NSP1-like C-terminal" evidence="10">
    <location>
        <begin position="2"/>
        <end position="72"/>
    </location>
</feature>
<dbReference type="GO" id="GO:0006405">
    <property type="term" value="P:RNA export from nucleus"/>
    <property type="evidence" value="ECO:0007669"/>
    <property type="project" value="TreeGrafter"/>
</dbReference>
<keyword evidence="9" id="KW-0175">Coiled coil</keyword>
<dbReference type="EMBL" id="JABANM010007500">
    <property type="protein sequence ID" value="KAF4744152.1"/>
    <property type="molecule type" value="Genomic_DNA"/>
</dbReference>
<accession>A0A7J6THG9</accession>
<comment type="caution">
    <text evidence="11">The sequence shown here is derived from an EMBL/GenBank/DDBJ whole genome shotgun (WGS) entry which is preliminary data.</text>
</comment>
<evidence type="ECO:0000256" key="3">
    <source>
        <dbReference type="ARBA" id="ARBA00022448"/>
    </source>
</evidence>
<feature type="coiled-coil region" evidence="9">
    <location>
        <begin position="111"/>
        <end position="138"/>
    </location>
</feature>
<evidence type="ECO:0000256" key="6">
    <source>
        <dbReference type="ARBA" id="ARBA00023010"/>
    </source>
</evidence>
<sequence length="188" mass="19790">MQANQFNQYGSEVLAVDSKLIQATRELRALDAQHVQLKNTAQMVDSALASIAGQQQSLGELLEDVQQAVMKEMQGAGGGVAGGANIGGSASTLLSGVQRGKNEAASVGDRAVAVSGQLDDMERQLEELMATTKSLAGSTYAGDASDATEPTALQSLVKILNIHQRSLEHITEQTNDLHRTLTSLERSG</sequence>
<dbReference type="Proteomes" id="UP000574390">
    <property type="component" value="Unassembled WGS sequence"/>
</dbReference>
<keyword evidence="6" id="KW-0811">Translocation</keyword>
<evidence type="ECO:0000256" key="5">
    <source>
        <dbReference type="ARBA" id="ARBA00022927"/>
    </source>
</evidence>
<proteinExistence type="inferred from homology"/>
<keyword evidence="5" id="KW-0653">Protein transport</keyword>
<comment type="similarity">
    <text evidence="2">Belongs to the nucleoporin NSP1/NUP62 family.</text>
</comment>
<comment type="subcellular location">
    <subcellularLocation>
        <location evidence="1">Nucleus</location>
        <location evidence="1">Nuclear pore complex</location>
    </subcellularLocation>
</comment>
<protein>
    <submittedName>
        <fullName evidence="11">Charged multivesicular body protein 3</fullName>
    </submittedName>
</protein>
<gene>
    <name evidence="11" type="primary">CHMP3_4</name>
    <name evidence="11" type="ORF">FOZ62_010831</name>
</gene>
<dbReference type="GO" id="GO:0017056">
    <property type="term" value="F:structural constituent of nuclear pore"/>
    <property type="evidence" value="ECO:0007669"/>
    <property type="project" value="InterPro"/>
</dbReference>
<reference evidence="11 12" key="1">
    <citation type="submission" date="2020-04" db="EMBL/GenBank/DDBJ databases">
        <title>Perkinsus olseni comparative genomics.</title>
        <authorList>
            <person name="Bogema D.R."/>
        </authorList>
    </citation>
    <scope>NUCLEOTIDE SEQUENCE [LARGE SCALE GENOMIC DNA]</scope>
    <source>
        <strain evidence="11">ATCC PRA-205</strain>
    </source>
</reference>
<evidence type="ECO:0000256" key="7">
    <source>
        <dbReference type="ARBA" id="ARBA00023132"/>
    </source>
</evidence>
<keyword evidence="4" id="KW-0509">mRNA transport</keyword>
<evidence type="ECO:0000256" key="1">
    <source>
        <dbReference type="ARBA" id="ARBA00004567"/>
    </source>
</evidence>
<dbReference type="GO" id="GO:0051028">
    <property type="term" value="P:mRNA transport"/>
    <property type="evidence" value="ECO:0007669"/>
    <property type="project" value="UniProtKB-KW"/>
</dbReference>
<evidence type="ECO:0000256" key="2">
    <source>
        <dbReference type="ARBA" id="ARBA00005911"/>
    </source>
</evidence>
<name>A0A7J6THG9_PEROL</name>
<dbReference type="AlphaFoldDB" id="A0A7J6THG9"/>
<dbReference type="Pfam" id="PF05064">
    <property type="entry name" value="Nsp1_C"/>
    <property type="match status" value="1"/>
</dbReference>
<dbReference type="GO" id="GO:0005543">
    <property type="term" value="F:phospholipid binding"/>
    <property type="evidence" value="ECO:0007669"/>
    <property type="project" value="TreeGrafter"/>
</dbReference>
<dbReference type="GO" id="GO:0044613">
    <property type="term" value="C:nuclear pore central transport channel"/>
    <property type="evidence" value="ECO:0007669"/>
    <property type="project" value="TreeGrafter"/>
</dbReference>
<keyword evidence="8" id="KW-0539">Nucleus</keyword>
<dbReference type="GO" id="GO:0006606">
    <property type="term" value="P:protein import into nucleus"/>
    <property type="evidence" value="ECO:0007669"/>
    <property type="project" value="TreeGrafter"/>
</dbReference>
<evidence type="ECO:0000259" key="10">
    <source>
        <dbReference type="Pfam" id="PF05064"/>
    </source>
</evidence>